<gene>
    <name evidence="2" type="primary">thiT</name>
    <name evidence="2" type="ORF">DW687_03820</name>
</gene>
<keyword evidence="1" id="KW-0472">Membrane</keyword>
<comment type="caution">
    <text evidence="2">The sequence shown here is derived from an EMBL/GenBank/DDBJ whole genome shotgun (WGS) entry which is preliminary data.</text>
</comment>
<protein>
    <submittedName>
        <fullName evidence="2">Energy-coupled thiamine transporter ThiT</fullName>
    </submittedName>
</protein>
<evidence type="ECO:0000256" key="1">
    <source>
        <dbReference type="SAM" id="Phobius"/>
    </source>
</evidence>
<dbReference type="NCBIfam" id="TIGR02357">
    <property type="entry name" value="ECF_ThiT_YuaJ"/>
    <property type="match status" value="1"/>
</dbReference>
<reference evidence="2 3" key="1">
    <citation type="submission" date="2018-08" db="EMBL/GenBank/DDBJ databases">
        <title>A genome reference for cultivated species of the human gut microbiota.</title>
        <authorList>
            <person name="Zou Y."/>
            <person name="Xue W."/>
            <person name="Luo G."/>
        </authorList>
    </citation>
    <scope>NUCLEOTIDE SEQUENCE [LARGE SCALE GENOMIC DNA]</scope>
    <source>
        <strain evidence="2 3">AM25-6</strain>
    </source>
</reference>
<feature type="transmembrane region" description="Helical" evidence="1">
    <location>
        <begin position="72"/>
        <end position="91"/>
    </location>
</feature>
<dbReference type="AlphaFoldDB" id="A0A3E3E1X0"/>
<dbReference type="Gene3D" id="1.10.1760.20">
    <property type="match status" value="1"/>
</dbReference>
<dbReference type="Pfam" id="PF09515">
    <property type="entry name" value="Thia_YuaJ"/>
    <property type="match status" value="1"/>
</dbReference>
<feature type="transmembrane region" description="Helical" evidence="1">
    <location>
        <begin position="98"/>
        <end position="116"/>
    </location>
</feature>
<keyword evidence="1" id="KW-0812">Transmembrane</keyword>
<organism evidence="2 3">
    <name type="scientific">Anaerofustis stercorihominis</name>
    <dbReference type="NCBI Taxonomy" id="214853"/>
    <lineage>
        <taxon>Bacteria</taxon>
        <taxon>Bacillati</taxon>
        <taxon>Bacillota</taxon>
        <taxon>Clostridia</taxon>
        <taxon>Eubacteriales</taxon>
        <taxon>Eubacteriaceae</taxon>
        <taxon>Anaerofustis</taxon>
    </lineage>
</organism>
<evidence type="ECO:0000313" key="3">
    <source>
        <dbReference type="Proteomes" id="UP000261212"/>
    </source>
</evidence>
<sequence length="217" mass="23758">MSFFIMSTDNGYVLKTAGYIALTVLFIAVLSSAVFLSNKREKKSANTKQLVFCAMIVALGTVASFLKVYEFPFGGTITLCSMLFVCLAGYFYGPSTGIITGCAYGILQLITQPFIVYPLQVIVDYIFAFSALGLSGLFYKAKNGLLKGYLLGVFGRYVFAVISGWIFFSEYAWQGWAALPYSLVYNGIYIAAEALLTVIIISVPSVKKGLERIKINS</sequence>
<proteinExistence type="predicted"/>
<dbReference type="GO" id="GO:0005886">
    <property type="term" value="C:plasma membrane"/>
    <property type="evidence" value="ECO:0007669"/>
    <property type="project" value="InterPro"/>
</dbReference>
<name>A0A3E3E1X0_9FIRM</name>
<dbReference type="EMBL" id="QUSM01000002">
    <property type="protein sequence ID" value="RGD75463.1"/>
    <property type="molecule type" value="Genomic_DNA"/>
</dbReference>
<dbReference type="RefSeq" id="WP_039945035.1">
    <property type="nucleotide sequence ID" value="NZ_CABKNJ010000002.1"/>
</dbReference>
<feature type="transmembrane region" description="Helical" evidence="1">
    <location>
        <begin position="122"/>
        <end position="141"/>
    </location>
</feature>
<feature type="transmembrane region" description="Helical" evidence="1">
    <location>
        <begin position="148"/>
        <end position="168"/>
    </location>
</feature>
<dbReference type="GeneID" id="98000118"/>
<dbReference type="GO" id="GO:0015234">
    <property type="term" value="F:thiamine transmembrane transporter activity"/>
    <property type="evidence" value="ECO:0007669"/>
    <property type="project" value="InterPro"/>
</dbReference>
<feature type="transmembrane region" description="Helical" evidence="1">
    <location>
        <begin position="16"/>
        <end position="37"/>
    </location>
</feature>
<dbReference type="Proteomes" id="UP000261212">
    <property type="component" value="Unassembled WGS sequence"/>
</dbReference>
<keyword evidence="1" id="KW-1133">Transmembrane helix</keyword>
<dbReference type="InterPro" id="IPR012651">
    <property type="entry name" value="Thia_Transptr_ThiT"/>
</dbReference>
<feature type="transmembrane region" description="Helical" evidence="1">
    <location>
        <begin position="49"/>
        <end position="66"/>
    </location>
</feature>
<accession>A0A3E3E1X0</accession>
<evidence type="ECO:0000313" key="2">
    <source>
        <dbReference type="EMBL" id="RGD75463.1"/>
    </source>
</evidence>
<feature type="transmembrane region" description="Helical" evidence="1">
    <location>
        <begin position="188"/>
        <end position="206"/>
    </location>
</feature>